<name>A0A0L1JS41_9RHOB</name>
<evidence type="ECO:0000313" key="2">
    <source>
        <dbReference type="EMBL" id="KNG94565.1"/>
    </source>
</evidence>
<dbReference type="RefSeq" id="WP_050529535.1">
    <property type="nucleotide sequence ID" value="NZ_AQQZ01000002.1"/>
</dbReference>
<feature type="transmembrane region" description="Helical" evidence="1">
    <location>
        <begin position="200"/>
        <end position="220"/>
    </location>
</feature>
<feature type="transmembrane region" description="Helical" evidence="1">
    <location>
        <begin position="73"/>
        <end position="92"/>
    </location>
</feature>
<evidence type="ECO:0008006" key="4">
    <source>
        <dbReference type="Google" id="ProtNLM"/>
    </source>
</evidence>
<dbReference type="STRING" id="1317121.ATO11_03915"/>
<keyword evidence="1" id="KW-0472">Membrane</keyword>
<dbReference type="EMBL" id="AQQZ01000002">
    <property type="protein sequence ID" value="KNG94565.1"/>
    <property type="molecule type" value="Genomic_DNA"/>
</dbReference>
<sequence>MTASAQTDQEDGGPVPFGDRPESPAPYLKLSPLLALGQSLVWLLWHLSLIEYWKAAWIAFGRDRAGRYLARSVAIDSFMGLKWLALILLVWFGVEAQWGRWGVSYLIGSALFSYFYYHVWRAPPKSDSHAFQLRRTMTFLLSFFFGIAGYAYILFFGYRDAITWPGSTPTYTDALLMSLSNAFTASFADFPVTDDAVRRILAGEVLFVFAFLVIIVVNSVPSRN</sequence>
<reference evidence="2 3" key="1">
    <citation type="journal article" date="2015" name="Int. J. Syst. Evol. Microbiol.">
        <title>Aestuariivita atlantica sp. nov., isolated from deep sea sediment of the Atlantic Ocean.</title>
        <authorList>
            <person name="Li G."/>
            <person name="Lai Q."/>
            <person name="Du Y."/>
            <person name="Liu X."/>
            <person name="Sun F."/>
            <person name="Shao Z."/>
        </authorList>
    </citation>
    <scope>NUCLEOTIDE SEQUENCE [LARGE SCALE GENOMIC DNA]</scope>
    <source>
        <strain evidence="2 3">22II-S11-z3</strain>
    </source>
</reference>
<keyword evidence="1" id="KW-0812">Transmembrane</keyword>
<keyword evidence="1" id="KW-1133">Transmembrane helix</keyword>
<gene>
    <name evidence="2" type="ORF">ATO11_03915</name>
</gene>
<feature type="transmembrane region" description="Helical" evidence="1">
    <location>
        <begin position="138"/>
        <end position="158"/>
    </location>
</feature>
<evidence type="ECO:0000256" key="1">
    <source>
        <dbReference type="SAM" id="Phobius"/>
    </source>
</evidence>
<feature type="transmembrane region" description="Helical" evidence="1">
    <location>
        <begin position="98"/>
        <end position="117"/>
    </location>
</feature>
<dbReference type="AlphaFoldDB" id="A0A0L1JS41"/>
<proteinExistence type="predicted"/>
<protein>
    <recommendedName>
        <fullName evidence="4">Potassium channel domain-containing protein</fullName>
    </recommendedName>
</protein>
<accession>A0A0L1JS41</accession>
<dbReference type="Proteomes" id="UP000036938">
    <property type="component" value="Unassembled WGS sequence"/>
</dbReference>
<dbReference type="OrthoDB" id="1440950at2"/>
<comment type="caution">
    <text evidence="2">The sequence shown here is derived from an EMBL/GenBank/DDBJ whole genome shotgun (WGS) entry which is preliminary data.</text>
</comment>
<keyword evidence="3" id="KW-1185">Reference proteome</keyword>
<organism evidence="2 3">
    <name type="scientific">Pseudaestuariivita atlantica</name>
    <dbReference type="NCBI Taxonomy" id="1317121"/>
    <lineage>
        <taxon>Bacteria</taxon>
        <taxon>Pseudomonadati</taxon>
        <taxon>Pseudomonadota</taxon>
        <taxon>Alphaproteobacteria</taxon>
        <taxon>Rhodobacterales</taxon>
        <taxon>Paracoccaceae</taxon>
        <taxon>Pseudaestuariivita</taxon>
    </lineage>
</organism>
<evidence type="ECO:0000313" key="3">
    <source>
        <dbReference type="Proteomes" id="UP000036938"/>
    </source>
</evidence>